<evidence type="ECO:0000256" key="2">
    <source>
        <dbReference type="SAM" id="SignalP"/>
    </source>
</evidence>
<dbReference type="AlphaFoldDB" id="A0A978ULX5"/>
<reference evidence="3" key="1">
    <citation type="journal article" date="2021" name="Front. Plant Sci.">
        <title>Chromosome-Scale Genome Assembly for Chinese Sour Jujube and Insights Into Its Genome Evolution and Domestication Signature.</title>
        <authorList>
            <person name="Shen L.-Y."/>
            <person name="Luo H."/>
            <person name="Wang X.-L."/>
            <person name="Wang X.-M."/>
            <person name="Qiu X.-J."/>
            <person name="Liu H."/>
            <person name="Zhou S.-S."/>
            <person name="Jia K.-H."/>
            <person name="Nie S."/>
            <person name="Bao Y.-T."/>
            <person name="Zhang R.-G."/>
            <person name="Yun Q.-Z."/>
            <person name="Chai Y.-H."/>
            <person name="Lu J.-Y."/>
            <person name="Li Y."/>
            <person name="Zhao S.-W."/>
            <person name="Mao J.-F."/>
            <person name="Jia S.-G."/>
            <person name="Mao Y.-M."/>
        </authorList>
    </citation>
    <scope>NUCLEOTIDE SEQUENCE</scope>
    <source>
        <strain evidence="3">AT0</strain>
        <tissue evidence="3">Leaf</tissue>
    </source>
</reference>
<name>A0A978ULX5_ZIZJJ</name>
<dbReference type="Proteomes" id="UP000813462">
    <property type="component" value="Unassembled WGS sequence"/>
</dbReference>
<gene>
    <name evidence="3" type="ORF">FEM48_Zijuj10G0067600</name>
</gene>
<keyword evidence="1" id="KW-0812">Transmembrane</keyword>
<dbReference type="PANTHER" id="PTHR36336:SF1">
    <property type="entry name" value="OS09G0560400 PROTEIN"/>
    <property type="match status" value="1"/>
</dbReference>
<feature type="chain" id="PRO_5038068351" evidence="2">
    <location>
        <begin position="29"/>
        <end position="281"/>
    </location>
</feature>
<evidence type="ECO:0000313" key="4">
    <source>
        <dbReference type="Proteomes" id="UP000813462"/>
    </source>
</evidence>
<evidence type="ECO:0000256" key="1">
    <source>
        <dbReference type="SAM" id="Phobius"/>
    </source>
</evidence>
<comment type="caution">
    <text evidence="3">The sequence shown here is derived from an EMBL/GenBank/DDBJ whole genome shotgun (WGS) entry which is preliminary data.</text>
</comment>
<organism evidence="3 4">
    <name type="scientific">Ziziphus jujuba var. spinosa</name>
    <dbReference type="NCBI Taxonomy" id="714518"/>
    <lineage>
        <taxon>Eukaryota</taxon>
        <taxon>Viridiplantae</taxon>
        <taxon>Streptophyta</taxon>
        <taxon>Embryophyta</taxon>
        <taxon>Tracheophyta</taxon>
        <taxon>Spermatophyta</taxon>
        <taxon>Magnoliopsida</taxon>
        <taxon>eudicotyledons</taxon>
        <taxon>Gunneridae</taxon>
        <taxon>Pentapetalae</taxon>
        <taxon>rosids</taxon>
        <taxon>fabids</taxon>
        <taxon>Rosales</taxon>
        <taxon>Rhamnaceae</taxon>
        <taxon>Paliureae</taxon>
        <taxon>Ziziphus</taxon>
    </lineage>
</organism>
<feature type="signal peptide" evidence="2">
    <location>
        <begin position="1"/>
        <end position="28"/>
    </location>
</feature>
<evidence type="ECO:0000313" key="3">
    <source>
        <dbReference type="EMBL" id="KAH7515827.1"/>
    </source>
</evidence>
<protein>
    <submittedName>
        <fullName evidence="3">Uncharacterized protein</fullName>
    </submittedName>
</protein>
<sequence length="281" mass="31324">MASDSLRMLLLLLFIVILGSGPSLYALAQETNDEGEGIRQRVLLSFKETPRGTNATYECSPSGPCVPCIYSEKGVCKRLHLSGWSSGFGYTASVSRTHHLVFRFKSRTSAFMHLARNSILNLAQMSSGRALNIRSQTTAQNDEKYRCSETGYRIPLKCIEIKNGLKGGHEKTSQKGRSTLEISANNMKLHPVLHNLEELYTFIKHRRLLTEPSDQDNEGQAYTTYRSCIPAVNEEKLSVLGFEGIILCLLFISGSAVYYKRKRANATSGFGPGRIQTYARI</sequence>
<dbReference type="EMBL" id="JAEACU010000010">
    <property type="protein sequence ID" value="KAH7515827.1"/>
    <property type="molecule type" value="Genomic_DNA"/>
</dbReference>
<keyword evidence="1" id="KW-0472">Membrane</keyword>
<proteinExistence type="predicted"/>
<dbReference type="PANTHER" id="PTHR36336">
    <property type="entry name" value="OS09G0560400 PROTEIN"/>
    <property type="match status" value="1"/>
</dbReference>
<keyword evidence="1" id="KW-1133">Transmembrane helix</keyword>
<keyword evidence="2" id="KW-0732">Signal</keyword>
<feature type="transmembrane region" description="Helical" evidence="1">
    <location>
        <begin position="237"/>
        <end position="259"/>
    </location>
</feature>
<accession>A0A978ULX5</accession>